<protein>
    <submittedName>
        <fullName evidence="2">29791_t:CDS:1</fullName>
    </submittedName>
</protein>
<organism evidence="2 3">
    <name type="scientific">Gigaspora margarita</name>
    <dbReference type="NCBI Taxonomy" id="4874"/>
    <lineage>
        <taxon>Eukaryota</taxon>
        <taxon>Fungi</taxon>
        <taxon>Fungi incertae sedis</taxon>
        <taxon>Mucoromycota</taxon>
        <taxon>Glomeromycotina</taxon>
        <taxon>Glomeromycetes</taxon>
        <taxon>Diversisporales</taxon>
        <taxon>Gigasporaceae</taxon>
        <taxon>Gigaspora</taxon>
    </lineage>
</organism>
<reference evidence="2 3" key="1">
    <citation type="submission" date="2021-06" db="EMBL/GenBank/DDBJ databases">
        <authorList>
            <person name="Kallberg Y."/>
            <person name="Tangrot J."/>
            <person name="Rosling A."/>
        </authorList>
    </citation>
    <scope>NUCLEOTIDE SEQUENCE [LARGE SCALE GENOMIC DNA]</scope>
    <source>
        <strain evidence="2 3">120-4 pot B 10/14</strain>
    </source>
</reference>
<sequence length="181" mass="20795">DKVDSERTGNGMKKYWQNIIEKREQYKRKRNSDNDNDKEKEQPLSKRSKSKLSYSQWNFKTVCNFYKIDEEQDPSISAFPVLKCECANLNDKNPEKLYTNLAIPIGNEASRSLYVSSYLVAVSNLLQNRFIICPEKIISGPNRHGPLDYALVTSTSSKVIGAVEVKATDYLRLAFNFLNVR</sequence>
<name>A0ABN7WGU2_GIGMA</name>
<proteinExistence type="predicted"/>
<gene>
    <name evidence="2" type="ORF">GMARGA_LOCUS30849</name>
</gene>
<keyword evidence="3" id="KW-1185">Reference proteome</keyword>
<dbReference type="Proteomes" id="UP000789901">
    <property type="component" value="Unassembled WGS sequence"/>
</dbReference>
<evidence type="ECO:0000313" key="2">
    <source>
        <dbReference type="EMBL" id="CAG8831950.1"/>
    </source>
</evidence>
<evidence type="ECO:0000256" key="1">
    <source>
        <dbReference type="SAM" id="MobiDB-lite"/>
    </source>
</evidence>
<feature type="region of interest" description="Disordered" evidence="1">
    <location>
        <begin position="24"/>
        <end position="47"/>
    </location>
</feature>
<comment type="caution">
    <text evidence="2">The sequence shown here is derived from an EMBL/GenBank/DDBJ whole genome shotgun (WGS) entry which is preliminary data.</text>
</comment>
<feature type="non-terminal residue" evidence="2">
    <location>
        <position position="1"/>
    </location>
</feature>
<feature type="compositionally biased region" description="Basic and acidic residues" evidence="1">
    <location>
        <begin position="31"/>
        <end position="44"/>
    </location>
</feature>
<dbReference type="EMBL" id="CAJVQB010044500">
    <property type="protein sequence ID" value="CAG8831950.1"/>
    <property type="molecule type" value="Genomic_DNA"/>
</dbReference>
<evidence type="ECO:0000313" key="3">
    <source>
        <dbReference type="Proteomes" id="UP000789901"/>
    </source>
</evidence>
<accession>A0ABN7WGU2</accession>